<dbReference type="OMA" id="WPLVDYC"/>
<dbReference type="InterPro" id="IPR011611">
    <property type="entry name" value="PfkB_dom"/>
</dbReference>
<evidence type="ECO:0000313" key="2">
    <source>
        <dbReference type="Proteomes" id="UP000504633"/>
    </source>
</evidence>
<proteinExistence type="predicted"/>
<sequence>MEDSRAVLSMAMGKKTILCVGYLNIDCISIVKRFPKPNEVQTSTMGNWQRGGNAGNNCTVLRNFGADVEFFGVLSASPMISFIQNDMHMRGIKWDNCPKCNEPPPLSSVIVNRKTHVSQVLNCKKSFPYPTLEDFQKLDLSTYGWIHFRGCRADITIEMMKVVDAYNQTHSDKIVISMDFDTELTKNWPLVDYCQYVFFYRSLAKEMGWKSARASCENIDDMLNMRFGINLQRPFFMFLWNMQNFSFMDYDSNYYRTTSYKPKRFVDSLGATEAFVSGFIYAVYVRERTHRIAADFASLIANYKCTKHGFDHLPNILQVPVP</sequence>
<evidence type="ECO:0000313" key="3">
    <source>
        <dbReference type="RefSeq" id="XP_023161489.1"/>
    </source>
</evidence>
<dbReference type="GO" id="GO:0006000">
    <property type="term" value="P:fructose metabolic process"/>
    <property type="evidence" value="ECO:0007669"/>
    <property type="project" value="InterPro"/>
</dbReference>
<dbReference type="InterPro" id="IPR034093">
    <property type="entry name" value="KHK"/>
</dbReference>
<dbReference type="OrthoDB" id="204058at2759"/>
<dbReference type="CDD" id="cd01939">
    <property type="entry name" value="Ketohexokinase"/>
    <property type="match status" value="1"/>
</dbReference>
<dbReference type="GeneID" id="111593120"/>
<dbReference type="InterPro" id="IPR052562">
    <property type="entry name" value="Ketohexokinase-related"/>
</dbReference>
<dbReference type="Proteomes" id="UP000504633">
    <property type="component" value="Unplaced"/>
</dbReference>
<dbReference type="PANTHER" id="PTHR42774:SF3">
    <property type="entry name" value="KETOHEXOKINASE"/>
    <property type="match status" value="1"/>
</dbReference>
<accession>A0A6J1LE27</accession>
<keyword evidence="2" id="KW-1185">Reference proteome</keyword>
<dbReference type="AlphaFoldDB" id="A0A6J1LE27"/>
<dbReference type="RefSeq" id="XP_023161489.1">
    <property type="nucleotide sequence ID" value="XM_023305721.2"/>
</dbReference>
<feature type="domain" description="Carbohydrate kinase PfkB" evidence="1">
    <location>
        <begin position="15"/>
        <end position="161"/>
    </location>
</feature>
<dbReference type="GO" id="GO:0004454">
    <property type="term" value="F:ketohexokinase activity"/>
    <property type="evidence" value="ECO:0007669"/>
    <property type="project" value="InterPro"/>
</dbReference>
<dbReference type="Gene3D" id="3.40.1190.20">
    <property type="match status" value="1"/>
</dbReference>
<organism evidence="2 3">
    <name type="scientific">Drosophila hydei</name>
    <name type="common">Fruit fly</name>
    <dbReference type="NCBI Taxonomy" id="7224"/>
    <lineage>
        <taxon>Eukaryota</taxon>
        <taxon>Metazoa</taxon>
        <taxon>Ecdysozoa</taxon>
        <taxon>Arthropoda</taxon>
        <taxon>Hexapoda</taxon>
        <taxon>Insecta</taxon>
        <taxon>Pterygota</taxon>
        <taxon>Neoptera</taxon>
        <taxon>Endopterygota</taxon>
        <taxon>Diptera</taxon>
        <taxon>Brachycera</taxon>
        <taxon>Muscomorpha</taxon>
        <taxon>Ephydroidea</taxon>
        <taxon>Drosophilidae</taxon>
        <taxon>Drosophila</taxon>
    </lineage>
</organism>
<reference evidence="3" key="1">
    <citation type="submission" date="2025-08" db="UniProtKB">
        <authorList>
            <consortium name="RefSeq"/>
        </authorList>
    </citation>
    <scope>IDENTIFICATION</scope>
    <source>
        <strain evidence="3">15085-1641.00</strain>
        <tissue evidence="3">Whole body</tissue>
    </source>
</reference>
<gene>
    <name evidence="3" type="primary">LOC111593120</name>
</gene>
<protein>
    <submittedName>
        <fullName evidence="3">Ketohexokinase-like</fullName>
    </submittedName>
</protein>
<dbReference type="PANTHER" id="PTHR42774">
    <property type="entry name" value="PHOSPHOTRANSFERASE SYSTEM TRANSPORT PROTEIN"/>
    <property type="match status" value="1"/>
</dbReference>
<dbReference type="KEGG" id="dhe:111593120"/>
<evidence type="ECO:0000259" key="1">
    <source>
        <dbReference type="Pfam" id="PF00294"/>
    </source>
</evidence>
<dbReference type="InterPro" id="IPR029056">
    <property type="entry name" value="Ribokinase-like"/>
</dbReference>
<name>A0A6J1LE27_DROHY</name>
<dbReference type="SUPFAM" id="SSF53613">
    <property type="entry name" value="Ribokinase-like"/>
    <property type="match status" value="1"/>
</dbReference>
<dbReference type="Pfam" id="PF00294">
    <property type="entry name" value="PfkB"/>
    <property type="match status" value="1"/>
</dbReference>